<feature type="transmembrane region" description="Helical" evidence="2">
    <location>
        <begin position="26"/>
        <end position="44"/>
    </location>
</feature>
<evidence type="ECO:0000313" key="4">
    <source>
        <dbReference type="EMBL" id="MBF8178349.1"/>
    </source>
</evidence>
<feature type="transmembrane region" description="Helical" evidence="2">
    <location>
        <begin position="81"/>
        <end position="103"/>
    </location>
</feature>
<keyword evidence="2" id="KW-1133">Transmembrane helix</keyword>
<dbReference type="InterPro" id="IPR050882">
    <property type="entry name" value="Prepilin_peptidase/N-MTase"/>
</dbReference>
<reference evidence="4 5" key="1">
    <citation type="submission" date="2020-11" db="EMBL/GenBank/DDBJ databases">
        <title>WGS of Herminiimonas contaminans strain Marseille-Q4544 isolated from planarians Schmidtea mediterranea.</title>
        <authorList>
            <person name="Kangale L."/>
        </authorList>
    </citation>
    <scope>NUCLEOTIDE SEQUENCE [LARGE SCALE GENOMIC DNA]</scope>
    <source>
        <strain evidence="4 5">Marseille-Q4544</strain>
    </source>
</reference>
<protein>
    <submittedName>
        <fullName evidence="4">Prepilin peptidase</fullName>
    </submittedName>
</protein>
<name>A0ABS0EW89_9BURK</name>
<keyword evidence="2" id="KW-0472">Membrane</keyword>
<dbReference type="PANTHER" id="PTHR30487:SF0">
    <property type="entry name" value="PREPILIN LEADER PEPTIDASE_N-METHYLTRANSFERASE-RELATED"/>
    <property type="match status" value="1"/>
</dbReference>
<accession>A0ABS0EW89</accession>
<proteinExistence type="inferred from homology"/>
<sequence length="171" mass="18691">MTVFTVLLCIAVIAYDFMFRRVPNGLLLLFLLAHIASVIVNGHGIGGIDVWNSVIGAVLGLMVFVPLYVWRVMGAGDVKFLVVIGVLLGFKGLFVVWLIGSVLAGMHALVFHLYGALTGLIPLRLNRFMQQVADGEMYKRMMNARQGRKGIPYAAYLAIAFIYSVGKAWGG</sequence>
<feature type="transmembrane region" description="Helical" evidence="2">
    <location>
        <begin position="150"/>
        <end position="169"/>
    </location>
</feature>
<feature type="domain" description="Prepilin type IV endopeptidase peptidase" evidence="3">
    <location>
        <begin position="4"/>
        <end position="108"/>
    </location>
</feature>
<comment type="similarity">
    <text evidence="1">Belongs to the peptidase A24 family.</text>
</comment>
<dbReference type="RefSeq" id="WP_195875732.1">
    <property type="nucleotide sequence ID" value="NZ_JADOEL010000008.1"/>
</dbReference>
<dbReference type="InterPro" id="IPR000045">
    <property type="entry name" value="Prepilin_IV_endopep_pep"/>
</dbReference>
<dbReference type="Pfam" id="PF01478">
    <property type="entry name" value="Peptidase_A24"/>
    <property type="match status" value="1"/>
</dbReference>
<evidence type="ECO:0000256" key="2">
    <source>
        <dbReference type="SAM" id="Phobius"/>
    </source>
</evidence>
<gene>
    <name evidence="4" type="ORF">IXC47_11710</name>
</gene>
<dbReference type="Gene3D" id="1.20.120.1220">
    <property type="match status" value="1"/>
</dbReference>
<comment type="caution">
    <text evidence="4">The sequence shown here is derived from an EMBL/GenBank/DDBJ whole genome shotgun (WGS) entry which is preliminary data.</text>
</comment>
<evidence type="ECO:0000313" key="5">
    <source>
        <dbReference type="Proteomes" id="UP000657372"/>
    </source>
</evidence>
<dbReference type="EMBL" id="JADOEL010000008">
    <property type="protein sequence ID" value="MBF8178349.1"/>
    <property type="molecule type" value="Genomic_DNA"/>
</dbReference>
<evidence type="ECO:0000256" key="1">
    <source>
        <dbReference type="ARBA" id="ARBA00005801"/>
    </source>
</evidence>
<keyword evidence="5" id="KW-1185">Reference proteome</keyword>
<organism evidence="4 5">
    <name type="scientific">Herminiimonas contaminans</name>
    <dbReference type="NCBI Taxonomy" id="1111140"/>
    <lineage>
        <taxon>Bacteria</taxon>
        <taxon>Pseudomonadati</taxon>
        <taxon>Pseudomonadota</taxon>
        <taxon>Betaproteobacteria</taxon>
        <taxon>Burkholderiales</taxon>
        <taxon>Oxalobacteraceae</taxon>
        <taxon>Herminiimonas</taxon>
    </lineage>
</organism>
<evidence type="ECO:0000259" key="3">
    <source>
        <dbReference type="Pfam" id="PF01478"/>
    </source>
</evidence>
<keyword evidence="2" id="KW-0812">Transmembrane</keyword>
<dbReference type="PANTHER" id="PTHR30487">
    <property type="entry name" value="TYPE 4 PREPILIN-LIKE PROTEINS LEADER PEPTIDE-PROCESSING ENZYME"/>
    <property type="match status" value="1"/>
</dbReference>
<feature type="transmembrane region" description="Helical" evidence="2">
    <location>
        <begin position="50"/>
        <end position="69"/>
    </location>
</feature>
<dbReference type="Proteomes" id="UP000657372">
    <property type="component" value="Unassembled WGS sequence"/>
</dbReference>
<feature type="transmembrane region" description="Helical" evidence="2">
    <location>
        <begin position="109"/>
        <end position="129"/>
    </location>
</feature>